<evidence type="ECO:0000256" key="1">
    <source>
        <dbReference type="SAM" id="MobiDB-lite"/>
    </source>
</evidence>
<evidence type="ECO:0000313" key="3">
    <source>
        <dbReference type="EnsemblFungi" id="PTTG_09530-t43_1-p1"/>
    </source>
</evidence>
<reference evidence="3" key="4">
    <citation type="submission" date="2025-05" db="UniProtKB">
        <authorList>
            <consortium name="EnsemblFungi"/>
        </authorList>
    </citation>
    <scope>IDENTIFICATION</scope>
    <source>
        <strain evidence="3">isolate 1-1 / race 1 (BBBD)</strain>
    </source>
</reference>
<evidence type="ECO:0000313" key="4">
    <source>
        <dbReference type="Proteomes" id="UP000005240"/>
    </source>
</evidence>
<keyword evidence="4" id="KW-1185">Reference proteome</keyword>
<feature type="compositionally biased region" description="Polar residues" evidence="1">
    <location>
        <begin position="422"/>
        <end position="435"/>
    </location>
</feature>
<dbReference type="AlphaFoldDB" id="A0A180GD42"/>
<reference evidence="3 4" key="3">
    <citation type="journal article" date="2017" name="G3 (Bethesda)">
        <title>Comparative analysis highlights variable genome content of wheat rusts and divergence of the mating loci.</title>
        <authorList>
            <person name="Cuomo C.A."/>
            <person name="Bakkeren G."/>
            <person name="Khalil H.B."/>
            <person name="Panwar V."/>
            <person name="Joly D."/>
            <person name="Linning R."/>
            <person name="Sakthikumar S."/>
            <person name="Song X."/>
            <person name="Adiconis X."/>
            <person name="Fan L."/>
            <person name="Goldberg J.M."/>
            <person name="Levin J.Z."/>
            <person name="Young S."/>
            <person name="Zeng Q."/>
            <person name="Anikster Y."/>
            <person name="Bruce M."/>
            <person name="Wang M."/>
            <person name="Yin C."/>
            <person name="McCallum B."/>
            <person name="Szabo L.J."/>
            <person name="Hulbert S."/>
            <person name="Chen X."/>
            <person name="Fellers J.P."/>
        </authorList>
    </citation>
    <scope>NUCLEOTIDE SEQUENCE</scope>
    <source>
        <strain evidence="4">Isolate 1-1 / race 1 (BBBD)</strain>
        <strain evidence="3">isolate 1-1 / race 1 (BBBD)</strain>
    </source>
</reference>
<gene>
    <name evidence="2" type="ORF">PTTG_09530</name>
</gene>
<feature type="region of interest" description="Disordered" evidence="1">
    <location>
        <begin position="401"/>
        <end position="435"/>
    </location>
</feature>
<reference evidence="2" key="1">
    <citation type="submission" date="2009-11" db="EMBL/GenBank/DDBJ databases">
        <authorList>
            <consortium name="The Broad Institute Genome Sequencing Platform"/>
            <person name="Ward D."/>
            <person name="Feldgarden M."/>
            <person name="Earl A."/>
            <person name="Young S.K."/>
            <person name="Zeng Q."/>
            <person name="Koehrsen M."/>
            <person name="Alvarado L."/>
            <person name="Berlin A."/>
            <person name="Bochicchio J."/>
            <person name="Borenstein D."/>
            <person name="Chapman S.B."/>
            <person name="Chen Z."/>
            <person name="Engels R."/>
            <person name="Freedman E."/>
            <person name="Gellesch M."/>
            <person name="Goldberg J."/>
            <person name="Griggs A."/>
            <person name="Gujja S."/>
            <person name="Heilman E."/>
            <person name="Heiman D."/>
            <person name="Hepburn T."/>
            <person name="Howarth C."/>
            <person name="Jen D."/>
            <person name="Larson L."/>
            <person name="Lewis B."/>
            <person name="Mehta T."/>
            <person name="Park D."/>
            <person name="Pearson M."/>
            <person name="Roberts A."/>
            <person name="Saif S."/>
            <person name="Shea T."/>
            <person name="Shenoy N."/>
            <person name="Sisk P."/>
            <person name="Stolte C."/>
            <person name="Sykes S."/>
            <person name="Thomson T."/>
            <person name="Walk T."/>
            <person name="White J."/>
            <person name="Yandava C."/>
            <person name="Izard J."/>
            <person name="Baranova O.V."/>
            <person name="Blanton J.M."/>
            <person name="Tanner A.C."/>
            <person name="Dewhirst F.E."/>
            <person name="Haas B."/>
            <person name="Nusbaum C."/>
            <person name="Birren B."/>
        </authorList>
    </citation>
    <scope>NUCLEOTIDE SEQUENCE [LARGE SCALE GENOMIC DNA]</scope>
    <source>
        <strain evidence="2">1-1 BBBD Race 1</strain>
    </source>
</reference>
<dbReference type="Proteomes" id="UP000005240">
    <property type="component" value="Unassembled WGS sequence"/>
</dbReference>
<proteinExistence type="predicted"/>
<feature type="compositionally biased region" description="Basic residues" evidence="1">
    <location>
        <begin position="310"/>
        <end position="320"/>
    </location>
</feature>
<organism evidence="2">
    <name type="scientific">Puccinia triticina (isolate 1-1 / race 1 (BBBD))</name>
    <name type="common">Brown leaf rust fungus</name>
    <dbReference type="NCBI Taxonomy" id="630390"/>
    <lineage>
        <taxon>Eukaryota</taxon>
        <taxon>Fungi</taxon>
        <taxon>Dikarya</taxon>
        <taxon>Basidiomycota</taxon>
        <taxon>Pucciniomycotina</taxon>
        <taxon>Pucciniomycetes</taxon>
        <taxon>Pucciniales</taxon>
        <taxon>Pucciniaceae</taxon>
        <taxon>Puccinia</taxon>
    </lineage>
</organism>
<feature type="compositionally biased region" description="Basic and acidic residues" evidence="1">
    <location>
        <begin position="401"/>
        <end position="415"/>
    </location>
</feature>
<name>A0A180GD42_PUCT1</name>
<dbReference type="VEuPathDB" id="FungiDB:PTTG_09530"/>
<sequence>MFNPLWLRGTNGLKNDIFTTLLKHFNARSTWELTQTGQIRSLLTNAQNTLHSAANKMSPGSFNRGVFCSTDLFIDLLINPAIRKNTKVSTIFDEAEQLEFMAGLDFPAKLDFHGVRYILISRGFWNGVHYWCKMLKNVGGISGVWLHDDRQNGGIARLISPDHSTIAGRTPNTSWVFYSRPWSASEDEFVSKSIANIARDHPGAPGSLPFAHLGMLLNNSPSQLIPTLNQDHSPIEDQQIAALSDKQGPKLILSDGKEVAAAPKKNRRPKKVNFPLNGDDLPIEDQHIAAISDKQAPKILLDAKEVATAQKKKWRPKKVTRLQEAGSSPSGAAQATIGAPSGEEKPGDLKRKASGEFRIRLKVLKTNNPQPMIADSNIEEKKCLIKGKQASTTIKPTIEEQKTSCKVKIPSDRQQKPIRVGSRSSTRKASQALQA</sequence>
<dbReference type="EnsemblFungi" id="PTTG_09530-t43_1">
    <property type="protein sequence ID" value="PTTG_09530-t43_1-p1"/>
    <property type="gene ID" value="PTTG_09530"/>
</dbReference>
<evidence type="ECO:0000313" key="2">
    <source>
        <dbReference type="EMBL" id="OAV90449.1"/>
    </source>
</evidence>
<feature type="region of interest" description="Disordered" evidence="1">
    <location>
        <begin position="310"/>
        <end position="350"/>
    </location>
</feature>
<dbReference type="EMBL" id="ADAS02000101">
    <property type="protein sequence ID" value="OAV90449.1"/>
    <property type="molecule type" value="Genomic_DNA"/>
</dbReference>
<accession>A0A180GD42</accession>
<protein>
    <submittedName>
        <fullName evidence="2 3">Uncharacterized protein</fullName>
    </submittedName>
</protein>
<reference evidence="2" key="2">
    <citation type="submission" date="2016-05" db="EMBL/GenBank/DDBJ databases">
        <title>Comparative analysis highlights variable genome content of wheat rusts and divergence of the mating loci.</title>
        <authorList>
            <person name="Cuomo C.A."/>
            <person name="Bakkeren G."/>
            <person name="Szabo L."/>
            <person name="Khalil H."/>
            <person name="Joly D."/>
            <person name="Goldberg J."/>
            <person name="Young S."/>
            <person name="Zeng Q."/>
            <person name="Fellers J."/>
        </authorList>
    </citation>
    <scope>NUCLEOTIDE SEQUENCE [LARGE SCALE GENOMIC DNA]</scope>
    <source>
        <strain evidence="2">1-1 BBBD Race 1</strain>
    </source>
</reference>